<dbReference type="SUPFAM" id="SSF110997">
    <property type="entry name" value="Sporulation related repeat"/>
    <property type="match status" value="1"/>
</dbReference>
<feature type="domain" description="SPOR" evidence="2">
    <location>
        <begin position="114"/>
        <end position="188"/>
    </location>
</feature>
<evidence type="ECO:0000313" key="3">
    <source>
        <dbReference type="EMBL" id="OGC06278.1"/>
    </source>
</evidence>
<dbReference type="GO" id="GO:0042834">
    <property type="term" value="F:peptidoglycan binding"/>
    <property type="evidence" value="ECO:0007669"/>
    <property type="project" value="InterPro"/>
</dbReference>
<dbReference type="PROSITE" id="PS51724">
    <property type="entry name" value="SPOR"/>
    <property type="match status" value="1"/>
</dbReference>
<name>A0A1F4RDP8_UNCSA</name>
<dbReference type="Pfam" id="PF05036">
    <property type="entry name" value="SPOR"/>
    <property type="match status" value="1"/>
</dbReference>
<protein>
    <recommendedName>
        <fullName evidence="2">SPOR domain-containing protein</fullName>
    </recommendedName>
</protein>
<comment type="caution">
    <text evidence="3">The sequence shown here is derived from an EMBL/GenBank/DDBJ whole genome shotgun (WGS) entry which is preliminary data.</text>
</comment>
<sequence>MENLNQDQDQNQVVDITPKANKFFGIVKSFFVFFLLIAIIVASFWVSYLLGKRILMPVRKLPGPTIEVTIPEPPAAIAALQEFEEITKEVRIEPAKPRPKIVKKTVKPGEKYTYVEKRYYKVQVGIYVHKSNAIKTAERLEASGFQTYMKKVDQGWRVQVGAYIKESMAQSLQKALKAKGFTASVIFE</sequence>
<evidence type="ECO:0000313" key="4">
    <source>
        <dbReference type="Proteomes" id="UP000176938"/>
    </source>
</evidence>
<dbReference type="InterPro" id="IPR007730">
    <property type="entry name" value="SPOR-like_dom"/>
</dbReference>
<proteinExistence type="predicted"/>
<keyword evidence="1" id="KW-0812">Transmembrane</keyword>
<dbReference type="EMBL" id="METP01000022">
    <property type="protein sequence ID" value="OGC06278.1"/>
    <property type="molecule type" value="Genomic_DNA"/>
</dbReference>
<dbReference type="Gene3D" id="3.30.70.1070">
    <property type="entry name" value="Sporulation related repeat"/>
    <property type="match status" value="1"/>
</dbReference>
<keyword evidence="1" id="KW-0472">Membrane</keyword>
<reference evidence="3 4" key="1">
    <citation type="journal article" date="2016" name="Nat. Commun.">
        <title>Thousands of microbial genomes shed light on interconnected biogeochemical processes in an aquifer system.</title>
        <authorList>
            <person name="Anantharaman K."/>
            <person name="Brown C.T."/>
            <person name="Hug L.A."/>
            <person name="Sharon I."/>
            <person name="Castelle C.J."/>
            <person name="Probst A.J."/>
            <person name="Thomas B.C."/>
            <person name="Singh A."/>
            <person name="Wilkins M.J."/>
            <person name="Karaoz U."/>
            <person name="Brodie E.L."/>
            <person name="Williams K.H."/>
            <person name="Hubbard S.S."/>
            <person name="Banfield J.F."/>
        </authorList>
    </citation>
    <scope>NUCLEOTIDE SEQUENCE [LARGE SCALE GENOMIC DNA]</scope>
</reference>
<gene>
    <name evidence="3" type="ORF">A3H38_01070</name>
</gene>
<evidence type="ECO:0000259" key="2">
    <source>
        <dbReference type="PROSITE" id="PS51724"/>
    </source>
</evidence>
<dbReference type="InterPro" id="IPR036680">
    <property type="entry name" value="SPOR-like_sf"/>
</dbReference>
<evidence type="ECO:0000256" key="1">
    <source>
        <dbReference type="SAM" id="Phobius"/>
    </source>
</evidence>
<keyword evidence="1" id="KW-1133">Transmembrane helix</keyword>
<accession>A0A1F4RDP8</accession>
<organism evidence="3 4">
    <name type="scientific">candidate division WOR-1 bacterium RIFCSPLOWO2_02_FULL_46_20</name>
    <dbReference type="NCBI Taxonomy" id="1802567"/>
    <lineage>
        <taxon>Bacteria</taxon>
        <taxon>Bacillati</taxon>
        <taxon>Saganbacteria</taxon>
    </lineage>
</organism>
<dbReference type="AlphaFoldDB" id="A0A1F4RDP8"/>
<feature type="transmembrane region" description="Helical" evidence="1">
    <location>
        <begin position="30"/>
        <end position="50"/>
    </location>
</feature>
<dbReference type="Proteomes" id="UP000176938">
    <property type="component" value="Unassembled WGS sequence"/>
</dbReference>